<dbReference type="InterPro" id="IPR012132">
    <property type="entry name" value="GMC_OxRdtase"/>
</dbReference>
<dbReference type="SUPFAM" id="SSF51905">
    <property type="entry name" value="FAD/NAD(P)-binding domain"/>
    <property type="match status" value="1"/>
</dbReference>
<evidence type="ECO:0000256" key="4">
    <source>
        <dbReference type="ARBA" id="ARBA00022827"/>
    </source>
</evidence>
<accession>A0ABU2JEU3</accession>
<evidence type="ECO:0000259" key="5">
    <source>
        <dbReference type="PROSITE" id="PS00624"/>
    </source>
</evidence>
<gene>
    <name evidence="6" type="ORF">RM423_17830</name>
</gene>
<dbReference type="PANTHER" id="PTHR11552:SF147">
    <property type="entry name" value="CHOLINE DEHYDROGENASE, MITOCHONDRIAL"/>
    <property type="match status" value="1"/>
</dbReference>
<dbReference type="PROSITE" id="PS00624">
    <property type="entry name" value="GMC_OXRED_2"/>
    <property type="match status" value="1"/>
</dbReference>
<dbReference type="RefSeq" id="WP_311424396.1">
    <property type="nucleotide sequence ID" value="NZ_JAVREH010000032.1"/>
</dbReference>
<evidence type="ECO:0000256" key="2">
    <source>
        <dbReference type="ARBA" id="ARBA00010790"/>
    </source>
</evidence>
<comment type="caution">
    <text evidence="6">The sequence shown here is derived from an EMBL/GenBank/DDBJ whole genome shotgun (WGS) entry which is preliminary data.</text>
</comment>
<dbReference type="Proteomes" id="UP001183176">
    <property type="component" value="Unassembled WGS sequence"/>
</dbReference>
<keyword evidence="4" id="KW-0274">FAD</keyword>
<evidence type="ECO:0000313" key="7">
    <source>
        <dbReference type="Proteomes" id="UP001183176"/>
    </source>
</evidence>
<reference evidence="7" key="1">
    <citation type="submission" date="2023-07" db="EMBL/GenBank/DDBJ databases">
        <title>30 novel species of actinomycetes from the DSMZ collection.</title>
        <authorList>
            <person name="Nouioui I."/>
        </authorList>
    </citation>
    <scope>NUCLEOTIDE SEQUENCE [LARGE SCALE GENOMIC DNA]</scope>
    <source>
        <strain evidence="7">DSM 44399</strain>
    </source>
</reference>
<dbReference type="InterPro" id="IPR007867">
    <property type="entry name" value="GMC_OxRtase_C"/>
</dbReference>
<name>A0ABU2JEU3_9ACTN</name>
<dbReference type="InterPro" id="IPR036188">
    <property type="entry name" value="FAD/NAD-bd_sf"/>
</dbReference>
<keyword evidence="7" id="KW-1185">Reference proteome</keyword>
<dbReference type="Gene3D" id="3.50.50.60">
    <property type="entry name" value="FAD/NAD(P)-binding domain"/>
    <property type="match status" value="1"/>
</dbReference>
<dbReference type="PIRSF" id="PIRSF000137">
    <property type="entry name" value="Alcohol_oxidase"/>
    <property type="match status" value="1"/>
</dbReference>
<comment type="similarity">
    <text evidence="2">Belongs to the GMC oxidoreductase family.</text>
</comment>
<dbReference type="InterPro" id="IPR000172">
    <property type="entry name" value="GMC_OxRdtase_N"/>
</dbReference>
<proteinExistence type="inferred from homology"/>
<dbReference type="Pfam" id="PF05199">
    <property type="entry name" value="GMC_oxred_C"/>
    <property type="match status" value="1"/>
</dbReference>
<comment type="cofactor">
    <cofactor evidence="1">
        <name>FAD</name>
        <dbReference type="ChEBI" id="CHEBI:57692"/>
    </cofactor>
</comment>
<organism evidence="6 7">
    <name type="scientific">Jatrophihabitans lederbergiae</name>
    <dbReference type="NCBI Taxonomy" id="3075547"/>
    <lineage>
        <taxon>Bacteria</taxon>
        <taxon>Bacillati</taxon>
        <taxon>Actinomycetota</taxon>
        <taxon>Actinomycetes</taxon>
        <taxon>Jatrophihabitantales</taxon>
        <taxon>Jatrophihabitantaceae</taxon>
        <taxon>Jatrophihabitans</taxon>
    </lineage>
</organism>
<keyword evidence="3" id="KW-0285">Flavoprotein</keyword>
<evidence type="ECO:0000256" key="1">
    <source>
        <dbReference type="ARBA" id="ARBA00001974"/>
    </source>
</evidence>
<dbReference type="Pfam" id="PF00732">
    <property type="entry name" value="GMC_oxred_N"/>
    <property type="match status" value="1"/>
</dbReference>
<dbReference type="Gene3D" id="3.30.410.40">
    <property type="match status" value="1"/>
</dbReference>
<feature type="domain" description="Glucose-methanol-choline oxidoreductase N-terminal" evidence="5">
    <location>
        <begin position="255"/>
        <end position="269"/>
    </location>
</feature>
<evidence type="ECO:0000256" key="3">
    <source>
        <dbReference type="ARBA" id="ARBA00022630"/>
    </source>
</evidence>
<dbReference type="SUPFAM" id="SSF54373">
    <property type="entry name" value="FAD-linked reductases, C-terminal domain"/>
    <property type="match status" value="1"/>
</dbReference>
<dbReference type="EMBL" id="JAVREH010000032">
    <property type="protein sequence ID" value="MDT0263248.1"/>
    <property type="molecule type" value="Genomic_DNA"/>
</dbReference>
<evidence type="ECO:0000313" key="6">
    <source>
        <dbReference type="EMBL" id="MDT0263248.1"/>
    </source>
</evidence>
<dbReference type="PANTHER" id="PTHR11552">
    <property type="entry name" value="GLUCOSE-METHANOL-CHOLINE GMC OXIDOREDUCTASE"/>
    <property type="match status" value="1"/>
</dbReference>
<protein>
    <submittedName>
        <fullName evidence="6">GMC family oxidoreductase N-terminal domain-containing protein</fullName>
    </submittedName>
</protein>
<sequence>MTTDYDDIIIGAGSAGTVLAARLSEDASRRVLLLEAGPDYSTPSVTPDDIRIGNGMSFSNHDWQFKADIHEGRRIRYPRGRVTGGSSAVGAGVALRGTPDDYDQWAAAGNPAWSWQQVLPYFRRLENDLDFDGEYHGKGGPYPICRWRPDELVPAQVAFVEACRGAGFPEVEDHNHPDATGVGPIPSNRRDGLHRVTAAMAYLAPARERANLEIRAHTVVDRIVFEGERAAGVIACADGGEYQTISARRVILAAGAVGSPMILLRSGIGTAGELRRLGIDCRADLPGVGANMVDHQRTGVFLTPRPGACDPSGPFLQTLLRTTAPGSDETNDLQYYMVNHFDLKHFPELQMLSGTTMILGVMVVSQRPRSRGTLALTSADPLAPPRIDLNFLGDGGRELDLLVEGVRTSWRLANHPGIRRLGQGFLLLRESVIEDDDMIRQYARSSVDSAYHPVGTARMGPVQDAMSVVDERCSVHGFESLYVCDASVMPNTVRANTNLSSIMIGERAADWLRT</sequence>